<proteinExistence type="predicted"/>
<keyword evidence="3" id="KW-1185">Reference proteome</keyword>
<dbReference type="EMBL" id="CALNXJ010000056">
    <property type="protein sequence ID" value="CAH3154827.1"/>
    <property type="molecule type" value="Genomic_DNA"/>
</dbReference>
<reference evidence="2 3" key="1">
    <citation type="submission" date="2022-05" db="EMBL/GenBank/DDBJ databases">
        <authorList>
            <consortium name="Genoscope - CEA"/>
            <person name="William W."/>
        </authorList>
    </citation>
    <scope>NUCLEOTIDE SEQUENCE [LARGE SCALE GENOMIC DNA]</scope>
</reference>
<organism evidence="2 3">
    <name type="scientific">Pocillopora meandrina</name>
    <dbReference type="NCBI Taxonomy" id="46732"/>
    <lineage>
        <taxon>Eukaryota</taxon>
        <taxon>Metazoa</taxon>
        <taxon>Cnidaria</taxon>
        <taxon>Anthozoa</taxon>
        <taxon>Hexacorallia</taxon>
        <taxon>Scleractinia</taxon>
        <taxon>Astrocoeniina</taxon>
        <taxon>Pocilloporidae</taxon>
        <taxon>Pocillopora</taxon>
    </lineage>
</organism>
<accession>A0AAU9XSU7</accession>
<evidence type="ECO:0000313" key="3">
    <source>
        <dbReference type="Proteomes" id="UP001159428"/>
    </source>
</evidence>
<protein>
    <recommendedName>
        <fullName evidence="4">Transposase</fullName>
    </recommendedName>
</protein>
<dbReference type="AlphaFoldDB" id="A0AAU9XSU7"/>
<keyword evidence="1" id="KW-0175">Coiled coil</keyword>
<evidence type="ECO:0008006" key="4">
    <source>
        <dbReference type="Google" id="ProtNLM"/>
    </source>
</evidence>
<gene>
    <name evidence="2" type="ORF">PMEA_00027734</name>
</gene>
<sequence length="792" mass="90121">MSGTSRFPIGEWARQRKEKRQVLVEANKSIQDLEGKITELKRKRGLLENEIVHLPRGQHVVTPTTLDENNSDKCVGLSHNISAKRRKLTYDCAKKVHSTPSTEPEGQCATANGLWSTLVKNCKTKVVIDVLKKSKTVCKTVVPQIVAKSVAKFEKSSTNFLRSVSVLYRGGILSKRKYCNIRSSEVFDYDIPTKKRKRTEFKEGCRLPALVPYKELMKFIEVQDIGKLHSIPQATAESDVEKENEEVDGNLLPVIPGYYIDLKERLLQMADLYLHIDSHIPNFLTWFGKQKGHFLVAMGADGAPFGKANEACAWLVSFLNVSERVASPDDNFLICGANCKEDHPAMVEYGKQLRSEMATIASQTFSVKNQQVKFEFKLVPSDMKWLAKFSGELSNAAKYPCSFANVQLSELQERGQSLSNNPQSKWRPWEYKFREEVAKKVTQFKEKQARPINAAQEQTLRTKVCNHIASLKSRQEFEPILGPVIQNAKCDNLHVGNNCWGHWHKLLFTHVLAKAKIPTSTKSVFQLPEDNSLRKHLKALRFKLKCKKMYNKILQWFKEKRKTSPFEFRFTGEETKKFCDGFMYLVEAQIEEGDIEQAKSFFVLSLGRMGLHLRNSLSLASRVSNISYSDLPKLEQDCTQYFNLTSLFHSANLSVWAMGYCVPFHTKQLFEDLGVGLGINSMQGRESKHQQLASFASFSLVKHRWAKVFRHEHMSNIWIRQQNPFHDTYKKCKDTYVPKRCSTAGYCSCGMPLSTASACMYCSCEISKEIIACGSAGKLTVKMKQILAEAQK</sequence>
<comment type="caution">
    <text evidence="2">The sequence shown here is derived from an EMBL/GenBank/DDBJ whole genome shotgun (WGS) entry which is preliminary data.</text>
</comment>
<feature type="coiled-coil region" evidence="1">
    <location>
        <begin position="16"/>
        <end position="50"/>
    </location>
</feature>
<name>A0AAU9XSU7_9CNID</name>
<evidence type="ECO:0000256" key="1">
    <source>
        <dbReference type="SAM" id="Coils"/>
    </source>
</evidence>
<dbReference type="Proteomes" id="UP001159428">
    <property type="component" value="Unassembled WGS sequence"/>
</dbReference>
<evidence type="ECO:0000313" key="2">
    <source>
        <dbReference type="EMBL" id="CAH3154827.1"/>
    </source>
</evidence>